<feature type="signal peptide" evidence="2">
    <location>
        <begin position="1"/>
        <end position="22"/>
    </location>
</feature>
<dbReference type="Proteomes" id="UP000600139">
    <property type="component" value="Unassembled WGS sequence"/>
</dbReference>
<sequence>MKTTTIPATLAFLGLSVSALVAQVPVADDRSVRALVEDLVMEEQAAAPLSIAQQLAGETGVSEDYKKRFEKCRRAFKKLTELKKNAFPVLTEHLGDKRPSITFGDLSKTTTVGDACYTNIHFQLVEVPARDPRFEIVRLGRDGRPHLRPNSGKTPFDPAGPLAKFLEAKANLTEREMRISTETPFDAAGGLAKWLEANARLTHTEMRIKCLDWLLDREKEIGANDAEGYFINIMPIEIRILEIRKEAGEDVGKELDRMRIALAGKDPAVVPPSLLPPPKDVSGKPK</sequence>
<feature type="region of interest" description="Disordered" evidence="1">
    <location>
        <begin position="267"/>
        <end position="286"/>
    </location>
</feature>
<organism evidence="3 4">
    <name type="scientific">Luteolibacter yonseiensis</name>
    <dbReference type="NCBI Taxonomy" id="1144680"/>
    <lineage>
        <taxon>Bacteria</taxon>
        <taxon>Pseudomonadati</taxon>
        <taxon>Verrucomicrobiota</taxon>
        <taxon>Verrucomicrobiia</taxon>
        <taxon>Verrucomicrobiales</taxon>
        <taxon>Verrucomicrobiaceae</taxon>
        <taxon>Luteolibacter</taxon>
    </lineage>
</organism>
<protein>
    <recommendedName>
        <fullName evidence="5">Secreted protein</fullName>
    </recommendedName>
</protein>
<keyword evidence="4" id="KW-1185">Reference proteome</keyword>
<reference evidence="3" key="1">
    <citation type="submission" date="2021-01" db="EMBL/GenBank/DDBJ databases">
        <title>Modified the classification status of verrucomicrobia.</title>
        <authorList>
            <person name="Feng X."/>
        </authorList>
    </citation>
    <scope>NUCLEOTIDE SEQUENCE</scope>
    <source>
        <strain evidence="3">JCM 18052</strain>
    </source>
</reference>
<evidence type="ECO:0000313" key="4">
    <source>
        <dbReference type="Proteomes" id="UP000600139"/>
    </source>
</evidence>
<name>A0A934VAH7_9BACT</name>
<dbReference type="EMBL" id="JAENIK010000005">
    <property type="protein sequence ID" value="MBK1815165.1"/>
    <property type="molecule type" value="Genomic_DNA"/>
</dbReference>
<feature type="compositionally biased region" description="Pro residues" evidence="1">
    <location>
        <begin position="269"/>
        <end position="279"/>
    </location>
</feature>
<evidence type="ECO:0000313" key="3">
    <source>
        <dbReference type="EMBL" id="MBK1815165.1"/>
    </source>
</evidence>
<keyword evidence="2" id="KW-0732">Signal</keyword>
<evidence type="ECO:0000256" key="1">
    <source>
        <dbReference type="SAM" id="MobiDB-lite"/>
    </source>
</evidence>
<dbReference type="AlphaFoldDB" id="A0A934VAH7"/>
<feature type="chain" id="PRO_5038072536" description="Secreted protein" evidence="2">
    <location>
        <begin position="23"/>
        <end position="286"/>
    </location>
</feature>
<comment type="caution">
    <text evidence="3">The sequence shown here is derived from an EMBL/GenBank/DDBJ whole genome shotgun (WGS) entry which is preliminary data.</text>
</comment>
<proteinExistence type="predicted"/>
<dbReference type="RefSeq" id="WP_200350135.1">
    <property type="nucleotide sequence ID" value="NZ_BAABHZ010000005.1"/>
</dbReference>
<accession>A0A934VAH7</accession>
<gene>
    <name evidence="3" type="ORF">JIN84_06050</name>
</gene>
<evidence type="ECO:0008006" key="5">
    <source>
        <dbReference type="Google" id="ProtNLM"/>
    </source>
</evidence>
<evidence type="ECO:0000256" key="2">
    <source>
        <dbReference type="SAM" id="SignalP"/>
    </source>
</evidence>